<reference evidence="3 4" key="1">
    <citation type="submission" date="2017-11" db="EMBL/GenBank/DDBJ databases">
        <title>Genomic Encyclopedia of Archaeal and Bacterial Type Strains, Phase II (KMG-II): From Individual Species to Whole Genera.</title>
        <authorList>
            <person name="Goeker M."/>
        </authorList>
    </citation>
    <scope>NUCLEOTIDE SEQUENCE [LARGE SCALE GENOMIC DNA]</scope>
    <source>
        <strain evidence="3 4">DSM 27763</strain>
    </source>
</reference>
<dbReference type="AlphaFoldDB" id="A0A0B2BRC3"/>
<gene>
    <name evidence="3" type="ORF">CLV56_2842</name>
</gene>
<evidence type="ECO:0000259" key="2">
    <source>
        <dbReference type="Pfam" id="PF13400"/>
    </source>
</evidence>
<dbReference type="RefSeq" id="WP_039339413.1">
    <property type="nucleotide sequence ID" value="NZ_PGEZ01000001.1"/>
</dbReference>
<organism evidence="3 4">
    <name type="scientific">Mumia flava</name>
    <dbReference type="NCBI Taxonomy" id="1348852"/>
    <lineage>
        <taxon>Bacteria</taxon>
        <taxon>Bacillati</taxon>
        <taxon>Actinomycetota</taxon>
        <taxon>Actinomycetes</taxon>
        <taxon>Propionibacteriales</taxon>
        <taxon>Nocardioidaceae</taxon>
        <taxon>Mumia</taxon>
    </lineage>
</organism>
<feature type="domain" description="Putative Flp pilus-assembly TadG-like N-terminal" evidence="2">
    <location>
        <begin position="14"/>
        <end position="58"/>
    </location>
</feature>
<protein>
    <submittedName>
        <fullName evidence="3">Putative Flp pilus-assembly TadE/G-like protein</fullName>
    </submittedName>
</protein>
<dbReference type="EMBL" id="PGEZ01000001">
    <property type="protein sequence ID" value="PJJ58590.1"/>
    <property type="molecule type" value="Genomic_DNA"/>
</dbReference>
<accession>A0A0B2BRC3</accession>
<keyword evidence="1" id="KW-1133">Transmembrane helix</keyword>
<sequence length="143" mass="14886">MKEDAATGAGDQTGQISVTIIGFALVVGLMVAAVVDATALYLEHRRLADLADGAALAASEGVQRDRLYGQLGGTAPLDANAARRDVARYFAEASVSDVRWRIAQAGAGVRVELVRTVALPIVPPGWDSAVTVRSDAGVVLRTE</sequence>
<evidence type="ECO:0000313" key="3">
    <source>
        <dbReference type="EMBL" id="PJJ58590.1"/>
    </source>
</evidence>
<dbReference type="Pfam" id="PF13400">
    <property type="entry name" value="Tad"/>
    <property type="match status" value="1"/>
</dbReference>
<keyword evidence="1" id="KW-0472">Membrane</keyword>
<evidence type="ECO:0000256" key="1">
    <source>
        <dbReference type="SAM" id="Phobius"/>
    </source>
</evidence>
<keyword evidence="4" id="KW-1185">Reference proteome</keyword>
<proteinExistence type="predicted"/>
<feature type="transmembrane region" description="Helical" evidence="1">
    <location>
        <begin position="20"/>
        <end position="42"/>
    </location>
</feature>
<comment type="caution">
    <text evidence="3">The sequence shown here is derived from an EMBL/GenBank/DDBJ whole genome shotgun (WGS) entry which is preliminary data.</text>
</comment>
<dbReference type="Proteomes" id="UP000230842">
    <property type="component" value="Unassembled WGS sequence"/>
</dbReference>
<evidence type="ECO:0000313" key="4">
    <source>
        <dbReference type="Proteomes" id="UP000230842"/>
    </source>
</evidence>
<dbReference type="InterPro" id="IPR028087">
    <property type="entry name" value="Tad_N"/>
</dbReference>
<keyword evidence="1" id="KW-0812">Transmembrane</keyword>
<name>A0A0B2BRC3_9ACTN</name>
<dbReference type="OrthoDB" id="3747724at2"/>